<feature type="chain" id="PRO_5020536576" evidence="5">
    <location>
        <begin position="23"/>
        <end position="266"/>
    </location>
</feature>
<keyword evidence="3 5" id="KW-0732">Signal</keyword>
<dbReference type="InterPro" id="IPR001638">
    <property type="entry name" value="Solute-binding_3/MltF_N"/>
</dbReference>
<dbReference type="SMART" id="SM00062">
    <property type="entry name" value="PBPb"/>
    <property type="match status" value="1"/>
</dbReference>
<dbReference type="GO" id="GO:0030288">
    <property type="term" value="C:outer membrane-bounded periplasmic space"/>
    <property type="evidence" value="ECO:0007669"/>
    <property type="project" value="UniProtKB-ARBA"/>
</dbReference>
<evidence type="ECO:0000256" key="2">
    <source>
        <dbReference type="ARBA" id="ARBA00010333"/>
    </source>
</evidence>
<accession>A0A4P8YMH1</accession>
<organism evidence="7 8">
    <name type="scientific">Jejubacter calystegiae</name>
    <dbReference type="NCBI Taxonomy" id="2579935"/>
    <lineage>
        <taxon>Bacteria</taxon>
        <taxon>Pseudomonadati</taxon>
        <taxon>Pseudomonadota</taxon>
        <taxon>Gammaproteobacteria</taxon>
        <taxon>Enterobacterales</taxon>
        <taxon>Enterobacteriaceae</taxon>
        <taxon>Jejubacter</taxon>
    </lineage>
</organism>
<evidence type="ECO:0000313" key="8">
    <source>
        <dbReference type="Proteomes" id="UP000302163"/>
    </source>
</evidence>
<keyword evidence="8" id="KW-1185">Reference proteome</keyword>
<evidence type="ECO:0000313" key="7">
    <source>
        <dbReference type="EMBL" id="QCT21373.1"/>
    </source>
</evidence>
<dbReference type="RefSeq" id="WP_138097529.1">
    <property type="nucleotide sequence ID" value="NZ_CP040428.1"/>
</dbReference>
<dbReference type="EMBL" id="CP040428">
    <property type="protein sequence ID" value="QCT21373.1"/>
    <property type="molecule type" value="Genomic_DNA"/>
</dbReference>
<dbReference type="Proteomes" id="UP000302163">
    <property type="component" value="Chromosome"/>
</dbReference>
<dbReference type="SUPFAM" id="SSF53850">
    <property type="entry name" value="Periplasmic binding protein-like II"/>
    <property type="match status" value="1"/>
</dbReference>
<evidence type="ECO:0000259" key="6">
    <source>
        <dbReference type="SMART" id="SM00062"/>
    </source>
</evidence>
<dbReference type="PROSITE" id="PS01039">
    <property type="entry name" value="SBP_BACTERIAL_3"/>
    <property type="match status" value="1"/>
</dbReference>
<dbReference type="InterPro" id="IPR018313">
    <property type="entry name" value="SBP_3_CS"/>
</dbReference>
<evidence type="ECO:0000256" key="5">
    <source>
        <dbReference type="SAM" id="SignalP"/>
    </source>
</evidence>
<name>A0A4P8YMH1_9ENTR</name>
<evidence type="ECO:0000256" key="4">
    <source>
        <dbReference type="RuleBase" id="RU003744"/>
    </source>
</evidence>
<proteinExistence type="inferred from homology"/>
<dbReference type="AlphaFoldDB" id="A0A4P8YMH1"/>
<sequence length="266" mass="28804">MKPVSISLIACILLITASGAQARSLGAIEQSGTLKVGVPGDYAPLAWRGDSGTLQGFDIDMARALGESMGLKVSFVLTSWPTLSKDLAADKFDVAMGGVTATPGRAADFGLSSPVVPNGKIAIANCDRSGWLRTLRQIDRSGVKVVVNPGGTNESFVNEHIHNAQVIRVKNNVDNLQALRSQRADVMFTDLIEGDYYHHQEPGIICMATRKPFAGTESHKVYMVQKSNSELLARINDWLKGDDKEKLAKKWQLRMPENAALATAQK</sequence>
<evidence type="ECO:0000256" key="1">
    <source>
        <dbReference type="ARBA" id="ARBA00004196"/>
    </source>
</evidence>
<dbReference type="Gene3D" id="3.40.190.10">
    <property type="entry name" value="Periplasmic binding protein-like II"/>
    <property type="match status" value="2"/>
</dbReference>
<feature type="domain" description="Solute-binding protein family 3/N-terminal" evidence="6">
    <location>
        <begin position="33"/>
        <end position="255"/>
    </location>
</feature>
<dbReference type="PANTHER" id="PTHR35936">
    <property type="entry name" value="MEMBRANE-BOUND LYTIC MUREIN TRANSGLYCOSYLASE F"/>
    <property type="match status" value="1"/>
</dbReference>
<comment type="similarity">
    <text evidence="2 4">Belongs to the bacterial solute-binding protein 3 family.</text>
</comment>
<reference evidence="7 8" key="1">
    <citation type="submission" date="2019-05" db="EMBL/GenBank/DDBJ databases">
        <title>Complete genome sequence of Izhakiella calystegiae KSNA2, an endophyte isolated from beach morning glory (Calystegia soldanella).</title>
        <authorList>
            <person name="Jiang L."/>
            <person name="Jeong J.C."/>
            <person name="Kim C.Y."/>
            <person name="Kim D.H."/>
            <person name="Kim S.W."/>
            <person name="Lee j."/>
        </authorList>
    </citation>
    <scope>NUCLEOTIDE SEQUENCE [LARGE SCALE GENOMIC DNA]</scope>
    <source>
        <strain evidence="7 8">KSNA2</strain>
    </source>
</reference>
<evidence type="ECO:0000256" key="3">
    <source>
        <dbReference type="ARBA" id="ARBA00022729"/>
    </source>
</evidence>
<dbReference type="Pfam" id="PF00497">
    <property type="entry name" value="SBP_bac_3"/>
    <property type="match status" value="1"/>
</dbReference>
<comment type="subcellular location">
    <subcellularLocation>
        <location evidence="1">Cell envelope</location>
    </subcellularLocation>
</comment>
<feature type="signal peptide" evidence="5">
    <location>
        <begin position="1"/>
        <end position="22"/>
    </location>
</feature>
<gene>
    <name evidence="7" type="ORF">FEM41_17830</name>
</gene>
<protein>
    <submittedName>
        <fullName evidence="7">Transporter substrate-binding domain-containing protein</fullName>
    </submittedName>
</protein>
<dbReference type="OrthoDB" id="7708309at2"/>
<dbReference type="PANTHER" id="PTHR35936:SF19">
    <property type="entry name" value="AMINO-ACID-BINDING PROTEIN YXEM-RELATED"/>
    <property type="match status" value="1"/>
</dbReference>
<dbReference type="KEGG" id="izh:FEM41_17830"/>